<reference evidence="6" key="1">
    <citation type="submission" date="2022-11" db="EMBL/GenBank/DDBJ databases">
        <title>Hoeflea poritis sp. nov., isolated from scleractinian coral Porites lutea.</title>
        <authorList>
            <person name="Zhang G."/>
            <person name="Wei Q."/>
            <person name="Cai L."/>
        </authorList>
    </citation>
    <scope>NUCLEOTIDE SEQUENCE</scope>
    <source>
        <strain evidence="6">E7-10</strain>
    </source>
</reference>
<dbReference type="Gene3D" id="3.40.190.10">
    <property type="entry name" value="Periplasmic binding protein-like II"/>
    <property type="match status" value="2"/>
</dbReference>
<evidence type="ECO:0000256" key="3">
    <source>
        <dbReference type="ARBA" id="ARBA00023125"/>
    </source>
</evidence>
<keyword evidence="3" id="KW-0238">DNA-binding</keyword>
<dbReference type="PROSITE" id="PS50931">
    <property type="entry name" value="HTH_LYSR"/>
    <property type="match status" value="1"/>
</dbReference>
<dbReference type="InterPro" id="IPR000847">
    <property type="entry name" value="LysR_HTH_N"/>
</dbReference>
<name>A0ABT4VIL5_9HYPH</name>
<dbReference type="EMBL" id="JAPJZH010000002">
    <property type="protein sequence ID" value="MDA4844521.1"/>
    <property type="molecule type" value="Genomic_DNA"/>
</dbReference>
<protein>
    <submittedName>
        <fullName evidence="6">Pca operon transcription factor PcaQ</fullName>
    </submittedName>
</protein>
<dbReference type="InterPro" id="IPR050950">
    <property type="entry name" value="HTH-type_LysR_regulators"/>
</dbReference>
<dbReference type="NCBIfam" id="TIGR02424">
    <property type="entry name" value="TF_pcaQ"/>
    <property type="match status" value="1"/>
</dbReference>
<evidence type="ECO:0000256" key="4">
    <source>
        <dbReference type="ARBA" id="ARBA00023163"/>
    </source>
</evidence>
<dbReference type="RefSeq" id="WP_271088052.1">
    <property type="nucleotide sequence ID" value="NZ_JAPJZH010000002.1"/>
</dbReference>
<dbReference type="InterPro" id="IPR012787">
    <property type="entry name" value="TF_PcaQ"/>
</dbReference>
<keyword evidence="2" id="KW-0805">Transcription regulation</keyword>
<dbReference type="Proteomes" id="UP001148313">
    <property type="component" value="Unassembled WGS sequence"/>
</dbReference>
<sequence>MNSLRRIKLRHLETFVEVARQKSVSRAAENLHLTQPAVTRTIRELEDICGKPLVEREGRGIRISHHGEVFLRHAGSSLAAARNGINALAELDVADGPKIRLGALPTVSTTIVPQAVAKYLKSGMRNRLKIITGENRALLDQLRNGELDLVMGRLPGPDVMQGLIFEPLYRDKVIFAVHASHPLASRRQFAVEALNNYPVLIPTLQSIIRPFVDRLFIEQGITEPLQVIETVSDSFGRTFVSQHQAIWIISRGVVLSQLESGEYTTLPIDTESTMGSVGLCTRADTKLSPACAHFADMLRRQVAERG</sequence>
<dbReference type="Gene3D" id="1.10.10.10">
    <property type="entry name" value="Winged helix-like DNA-binding domain superfamily/Winged helix DNA-binding domain"/>
    <property type="match status" value="1"/>
</dbReference>
<feature type="domain" description="HTH lysR-type" evidence="5">
    <location>
        <begin position="7"/>
        <end position="64"/>
    </location>
</feature>
<comment type="caution">
    <text evidence="6">The sequence shown here is derived from an EMBL/GenBank/DDBJ whole genome shotgun (WGS) entry which is preliminary data.</text>
</comment>
<dbReference type="Pfam" id="PF03466">
    <property type="entry name" value="LysR_substrate"/>
    <property type="match status" value="1"/>
</dbReference>
<evidence type="ECO:0000256" key="1">
    <source>
        <dbReference type="ARBA" id="ARBA00009437"/>
    </source>
</evidence>
<gene>
    <name evidence="6" type="primary">pcaQ</name>
    <name evidence="6" type="ORF">OOZ53_04130</name>
</gene>
<dbReference type="SUPFAM" id="SSF53850">
    <property type="entry name" value="Periplasmic binding protein-like II"/>
    <property type="match status" value="1"/>
</dbReference>
<keyword evidence="4" id="KW-0804">Transcription</keyword>
<comment type="similarity">
    <text evidence="1">Belongs to the LysR transcriptional regulatory family.</text>
</comment>
<accession>A0ABT4VIL5</accession>
<dbReference type="InterPro" id="IPR036388">
    <property type="entry name" value="WH-like_DNA-bd_sf"/>
</dbReference>
<dbReference type="InterPro" id="IPR005119">
    <property type="entry name" value="LysR_subst-bd"/>
</dbReference>
<proteinExistence type="inferred from homology"/>
<evidence type="ECO:0000259" key="5">
    <source>
        <dbReference type="PROSITE" id="PS50931"/>
    </source>
</evidence>
<evidence type="ECO:0000313" key="6">
    <source>
        <dbReference type="EMBL" id="MDA4844521.1"/>
    </source>
</evidence>
<dbReference type="Pfam" id="PF00126">
    <property type="entry name" value="HTH_1"/>
    <property type="match status" value="1"/>
</dbReference>
<dbReference type="PANTHER" id="PTHR30419:SF8">
    <property type="entry name" value="NITROGEN ASSIMILATION TRANSCRIPTIONAL ACTIVATOR-RELATED"/>
    <property type="match status" value="1"/>
</dbReference>
<organism evidence="6 7">
    <name type="scientific">Hoeflea poritis</name>
    <dbReference type="NCBI Taxonomy" id="2993659"/>
    <lineage>
        <taxon>Bacteria</taxon>
        <taxon>Pseudomonadati</taxon>
        <taxon>Pseudomonadota</taxon>
        <taxon>Alphaproteobacteria</taxon>
        <taxon>Hyphomicrobiales</taxon>
        <taxon>Rhizobiaceae</taxon>
        <taxon>Hoeflea</taxon>
    </lineage>
</organism>
<dbReference type="PRINTS" id="PR00039">
    <property type="entry name" value="HTHLYSR"/>
</dbReference>
<dbReference type="PANTHER" id="PTHR30419">
    <property type="entry name" value="HTH-TYPE TRANSCRIPTIONAL REGULATOR YBHD"/>
    <property type="match status" value="1"/>
</dbReference>
<dbReference type="InterPro" id="IPR036390">
    <property type="entry name" value="WH_DNA-bd_sf"/>
</dbReference>
<evidence type="ECO:0000256" key="2">
    <source>
        <dbReference type="ARBA" id="ARBA00023015"/>
    </source>
</evidence>
<evidence type="ECO:0000313" key="7">
    <source>
        <dbReference type="Proteomes" id="UP001148313"/>
    </source>
</evidence>
<dbReference type="SUPFAM" id="SSF46785">
    <property type="entry name" value="Winged helix' DNA-binding domain"/>
    <property type="match status" value="1"/>
</dbReference>
<keyword evidence="7" id="KW-1185">Reference proteome</keyword>